<dbReference type="GO" id="GO:0015820">
    <property type="term" value="P:L-leucine transport"/>
    <property type="evidence" value="ECO:0007669"/>
    <property type="project" value="TreeGrafter"/>
</dbReference>
<comment type="caution">
    <text evidence="10">The sequence shown here is derived from an EMBL/GenBank/DDBJ whole genome shotgun (WGS) entry which is preliminary data.</text>
</comment>
<evidence type="ECO:0000256" key="1">
    <source>
        <dbReference type="ARBA" id="ARBA00004651"/>
    </source>
</evidence>
<evidence type="ECO:0000256" key="3">
    <source>
        <dbReference type="ARBA" id="ARBA00022448"/>
    </source>
</evidence>
<keyword evidence="8 9" id="KW-0472">Membrane</keyword>
<gene>
    <name evidence="10" type="primary">brnQ</name>
    <name evidence="10" type="ORF">FYJ63_02745</name>
</gene>
<evidence type="ECO:0000256" key="8">
    <source>
        <dbReference type="ARBA" id="ARBA00023136"/>
    </source>
</evidence>
<keyword evidence="11" id="KW-1185">Reference proteome</keyword>
<feature type="transmembrane region" description="Helical" evidence="9">
    <location>
        <begin position="384"/>
        <end position="404"/>
    </location>
</feature>
<keyword evidence="4" id="KW-1003">Cell membrane</keyword>
<dbReference type="InterPro" id="IPR004685">
    <property type="entry name" value="Brnchd-chn_aa_trnsp_Livcs"/>
</dbReference>
<dbReference type="GO" id="GO:0015190">
    <property type="term" value="F:L-leucine transmembrane transporter activity"/>
    <property type="evidence" value="ECO:0007669"/>
    <property type="project" value="TreeGrafter"/>
</dbReference>
<dbReference type="GO" id="GO:0005304">
    <property type="term" value="F:L-valine transmembrane transporter activity"/>
    <property type="evidence" value="ECO:0007669"/>
    <property type="project" value="TreeGrafter"/>
</dbReference>
<evidence type="ECO:0000256" key="2">
    <source>
        <dbReference type="ARBA" id="ARBA00008540"/>
    </source>
</evidence>
<keyword evidence="6" id="KW-0029">Amino-acid transport</keyword>
<dbReference type="RefSeq" id="WP_154543587.1">
    <property type="nucleotide sequence ID" value="NZ_VUMY01000004.1"/>
</dbReference>
<dbReference type="Pfam" id="PF05525">
    <property type="entry name" value="Branch_AA_trans"/>
    <property type="match status" value="1"/>
</dbReference>
<comment type="subcellular location">
    <subcellularLocation>
        <location evidence="1">Cell membrane</location>
        <topology evidence="1">Multi-pass membrane protein</topology>
    </subcellularLocation>
</comment>
<dbReference type="GO" id="GO:0005886">
    <property type="term" value="C:plasma membrane"/>
    <property type="evidence" value="ECO:0007669"/>
    <property type="project" value="UniProtKB-SubCell"/>
</dbReference>
<dbReference type="GO" id="GO:0015188">
    <property type="term" value="F:L-isoleucine transmembrane transporter activity"/>
    <property type="evidence" value="ECO:0007669"/>
    <property type="project" value="TreeGrafter"/>
</dbReference>
<dbReference type="AlphaFoldDB" id="A0A7K0K165"/>
<accession>A0A7K0K165</accession>
<feature type="transmembrane region" description="Helical" evidence="9">
    <location>
        <begin position="424"/>
        <end position="447"/>
    </location>
</feature>
<protein>
    <submittedName>
        <fullName evidence="10">Branched-chain amino acid transport system II carrier protein</fullName>
    </submittedName>
</protein>
<dbReference type="PANTHER" id="PTHR30588">
    <property type="entry name" value="BRANCHED-CHAIN AMINO ACID TRANSPORT SYSTEM 2 CARRIER PROTEIN"/>
    <property type="match status" value="1"/>
</dbReference>
<feature type="transmembrane region" description="Helical" evidence="9">
    <location>
        <begin position="320"/>
        <end position="339"/>
    </location>
</feature>
<organism evidence="10 11">
    <name type="scientific">Mobiluncus porci</name>
    <dbReference type="NCBI Taxonomy" id="2652278"/>
    <lineage>
        <taxon>Bacteria</taxon>
        <taxon>Bacillati</taxon>
        <taxon>Actinomycetota</taxon>
        <taxon>Actinomycetes</taxon>
        <taxon>Actinomycetales</taxon>
        <taxon>Actinomycetaceae</taxon>
        <taxon>Mobiluncus</taxon>
    </lineage>
</organism>
<evidence type="ECO:0000256" key="9">
    <source>
        <dbReference type="SAM" id="Phobius"/>
    </source>
</evidence>
<feature type="transmembrane region" description="Helical" evidence="9">
    <location>
        <begin position="42"/>
        <end position="63"/>
    </location>
</feature>
<dbReference type="GO" id="GO:0015818">
    <property type="term" value="P:isoleucine transport"/>
    <property type="evidence" value="ECO:0007669"/>
    <property type="project" value="TreeGrafter"/>
</dbReference>
<keyword evidence="3" id="KW-0813">Transport</keyword>
<keyword evidence="7 9" id="KW-1133">Transmembrane helix</keyword>
<name>A0A7K0K165_9ACTO</name>
<evidence type="ECO:0000256" key="6">
    <source>
        <dbReference type="ARBA" id="ARBA00022970"/>
    </source>
</evidence>
<proteinExistence type="inferred from homology"/>
<feature type="transmembrane region" description="Helical" evidence="9">
    <location>
        <begin position="208"/>
        <end position="224"/>
    </location>
</feature>
<feature type="transmembrane region" description="Helical" evidence="9">
    <location>
        <begin position="345"/>
        <end position="372"/>
    </location>
</feature>
<feature type="transmembrane region" description="Helical" evidence="9">
    <location>
        <begin position="288"/>
        <end position="308"/>
    </location>
</feature>
<comment type="similarity">
    <text evidence="2">Belongs to the branched chain amino acid transporter family.</text>
</comment>
<feature type="transmembrane region" description="Helical" evidence="9">
    <location>
        <begin position="158"/>
        <end position="176"/>
    </location>
</feature>
<dbReference type="PANTHER" id="PTHR30588:SF0">
    <property type="entry name" value="BRANCHED-CHAIN AMINO ACID PERMEASE BRNQ"/>
    <property type="match status" value="1"/>
</dbReference>
<sequence>MTSRKGFDTYLLISGFALFAMFFGAGNLIFPFQVGVLSGANVIPAVIGILLTGVLLPVSGMLASSTDSHGVGRIADRIGRVPGLMLTVAIFLFTGMLYAMPRVGTVSWEMAVKPLLGIPAEDTGASTLGLAIYSVVFFGIAVVLMLRPDRVIDRIGSYLTPALLVLLLVMMGIAMFKLPSVETLNLDPGYASAPFTTGLKTGYGTMDALASLVFGVVIITQLHAHGYNEKRSVFRATAFTAGLAGALLAIVYTGLAFVGTRVADQVFANPAAGLAYAADLIFGPFGKVLFSLIVFLACLTTAVGLLSASTQYFGDLFPRVDGRIIMAVHIVVTLIVANLGLDNILAVVVTIGLATYPPAICLIIVTLVDYAVRPQFFWGYRLPAWVAGIIGIFEAISVFSLPSWESVSPWQQALQDVLHVLPLGSLQMGWTVPAVVAFAIGVVIDLVRPVSLENLPHSLTPSGIPDRTSKTDLEV</sequence>
<dbReference type="Proteomes" id="UP000442535">
    <property type="component" value="Unassembled WGS sequence"/>
</dbReference>
<evidence type="ECO:0000256" key="5">
    <source>
        <dbReference type="ARBA" id="ARBA00022692"/>
    </source>
</evidence>
<evidence type="ECO:0000313" key="11">
    <source>
        <dbReference type="Proteomes" id="UP000442535"/>
    </source>
</evidence>
<keyword evidence="5 9" id="KW-0812">Transmembrane</keyword>
<evidence type="ECO:0000256" key="7">
    <source>
        <dbReference type="ARBA" id="ARBA00022989"/>
    </source>
</evidence>
<dbReference type="EMBL" id="VUMY01000004">
    <property type="protein sequence ID" value="MST49174.1"/>
    <property type="molecule type" value="Genomic_DNA"/>
</dbReference>
<evidence type="ECO:0000256" key="4">
    <source>
        <dbReference type="ARBA" id="ARBA00022475"/>
    </source>
</evidence>
<feature type="transmembrane region" description="Helical" evidence="9">
    <location>
        <begin position="9"/>
        <end position="30"/>
    </location>
</feature>
<evidence type="ECO:0000313" key="10">
    <source>
        <dbReference type="EMBL" id="MST49174.1"/>
    </source>
</evidence>
<feature type="transmembrane region" description="Helical" evidence="9">
    <location>
        <begin position="84"/>
        <end position="104"/>
    </location>
</feature>
<feature type="transmembrane region" description="Helical" evidence="9">
    <location>
        <begin position="236"/>
        <end position="258"/>
    </location>
</feature>
<feature type="transmembrane region" description="Helical" evidence="9">
    <location>
        <begin position="124"/>
        <end position="146"/>
    </location>
</feature>
<reference evidence="10 11" key="1">
    <citation type="submission" date="2019-08" db="EMBL/GenBank/DDBJ databases">
        <title>In-depth cultivation of the pig gut microbiome towards novel bacterial diversity and tailored functional studies.</title>
        <authorList>
            <person name="Wylensek D."/>
            <person name="Hitch T.C.A."/>
            <person name="Clavel T."/>
        </authorList>
    </citation>
    <scope>NUCLEOTIDE SEQUENCE [LARGE SCALE GENOMIC DNA]</scope>
    <source>
        <strain evidence="10 11">RF-GAM-744-WT-7</strain>
    </source>
</reference>
<dbReference type="NCBIfam" id="TIGR00796">
    <property type="entry name" value="livcs"/>
    <property type="match status" value="1"/>
</dbReference>